<keyword evidence="5" id="KW-0812">Transmembrane</keyword>
<feature type="transmembrane region" description="Helical" evidence="5">
    <location>
        <begin position="45"/>
        <end position="68"/>
    </location>
</feature>
<evidence type="ECO:0000256" key="4">
    <source>
        <dbReference type="SAM" id="MobiDB-lite"/>
    </source>
</evidence>
<accession>A0ABP3G1W9</accession>
<keyword evidence="5" id="KW-0472">Membrane</keyword>
<evidence type="ECO:0000313" key="9">
    <source>
        <dbReference type="Proteomes" id="UP001500063"/>
    </source>
</evidence>
<dbReference type="InterPro" id="IPR007168">
    <property type="entry name" value="Phageshock_PspC_N"/>
</dbReference>
<evidence type="ECO:0000259" key="7">
    <source>
        <dbReference type="Pfam" id="PF04024"/>
    </source>
</evidence>
<dbReference type="PANTHER" id="PTHR24421:SF61">
    <property type="entry name" value="OXYGEN SENSOR HISTIDINE KINASE NREB"/>
    <property type="match status" value="1"/>
</dbReference>
<dbReference type="Gene3D" id="3.30.565.10">
    <property type="entry name" value="Histidine kinase-like ATPase, C-terminal domain"/>
    <property type="match status" value="1"/>
</dbReference>
<dbReference type="Pfam" id="PF02518">
    <property type="entry name" value="HATPase_c"/>
    <property type="match status" value="1"/>
</dbReference>
<keyword evidence="9" id="KW-1185">Reference proteome</keyword>
<gene>
    <name evidence="8" type="ORF">GCM10010319_04700</name>
</gene>
<keyword evidence="5" id="KW-1133">Transmembrane helix</keyword>
<proteinExistence type="predicted"/>
<dbReference type="PANTHER" id="PTHR24421">
    <property type="entry name" value="NITRATE/NITRITE SENSOR PROTEIN NARX-RELATED"/>
    <property type="match status" value="1"/>
</dbReference>
<evidence type="ECO:0000256" key="2">
    <source>
        <dbReference type="ARBA" id="ARBA00022777"/>
    </source>
</evidence>
<dbReference type="InterPro" id="IPR036890">
    <property type="entry name" value="HATPase_C_sf"/>
</dbReference>
<dbReference type="Proteomes" id="UP001500063">
    <property type="component" value="Unassembled WGS sequence"/>
</dbReference>
<dbReference type="InterPro" id="IPR050482">
    <property type="entry name" value="Sensor_HK_TwoCompSys"/>
</dbReference>
<evidence type="ECO:0000259" key="6">
    <source>
        <dbReference type="Pfam" id="PF02518"/>
    </source>
</evidence>
<name>A0ABP3G1W9_9ACTN</name>
<reference evidence="9" key="1">
    <citation type="journal article" date="2019" name="Int. J. Syst. Evol. Microbiol.">
        <title>The Global Catalogue of Microorganisms (GCM) 10K type strain sequencing project: providing services to taxonomists for standard genome sequencing and annotation.</title>
        <authorList>
            <consortium name="The Broad Institute Genomics Platform"/>
            <consortium name="The Broad Institute Genome Sequencing Center for Infectious Disease"/>
            <person name="Wu L."/>
            <person name="Ma J."/>
        </authorList>
    </citation>
    <scope>NUCLEOTIDE SEQUENCE [LARGE SCALE GENOMIC DNA]</scope>
    <source>
        <strain evidence="9">JCM 4565</strain>
    </source>
</reference>
<dbReference type="RefSeq" id="WP_301892988.1">
    <property type="nucleotide sequence ID" value="NZ_BAAABW010000002.1"/>
</dbReference>
<feature type="domain" description="Histidine kinase/HSP90-like ATPase" evidence="6">
    <location>
        <begin position="332"/>
        <end position="418"/>
    </location>
</feature>
<feature type="transmembrane region" description="Helical" evidence="5">
    <location>
        <begin position="166"/>
        <end position="190"/>
    </location>
</feature>
<feature type="region of interest" description="Disordered" evidence="4">
    <location>
        <begin position="400"/>
        <end position="421"/>
    </location>
</feature>
<evidence type="ECO:0000256" key="5">
    <source>
        <dbReference type="SAM" id="Phobius"/>
    </source>
</evidence>
<evidence type="ECO:0000256" key="3">
    <source>
        <dbReference type="ARBA" id="ARBA00023012"/>
    </source>
</evidence>
<feature type="transmembrane region" description="Helical" evidence="5">
    <location>
        <begin position="128"/>
        <end position="146"/>
    </location>
</feature>
<dbReference type="SUPFAM" id="SSF55874">
    <property type="entry name" value="ATPase domain of HSP90 chaperone/DNA topoisomerase II/histidine kinase"/>
    <property type="match status" value="1"/>
</dbReference>
<protein>
    <submittedName>
        <fullName evidence="8">ATP-binding protein</fullName>
    </submittedName>
</protein>
<keyword evidence="8" id="KW-0547">Nucleotide-binding</keyword>
<dbReference type="EMBL" id="BAAABW010000002">
    <property type="protein sequence ID" value="GAA0331804.1"/>
    <property type="molecule type" value="Genomic_DNA"/>
</dbReference>
<evidence type="ECO:0000313" key="8">
    <source>
        <dbReference type="EMBL" id="GAA0331804.1"/>
    </source>
</evidence>
<evidence type="ECO:0000256" key="1">
    <source>
        <dbReference type="ARBA" id="ARBA00022679"/>
    </source>
</evidence>
<dbReference type="InterPro" id="IPR003594">
    <property type="entry name" value="HATPase_dom"/>
</dbReference>
<keyword evidence="2" id="KW-0418">Kinase</keyword>
<dbReference type="Pfam" id="PF04024">
    <property type="entry name" value="PspC"/>
    <property type="match status" value="1"/>
</dbReference>
<keyword evidence="8" id="KW-0067">ATP-binding</keyword>
<organism evidence="8 9">
    <name type="scientific">Streptomyces blastmyceticus</name>
    <dbReference type="NCBI Taxonomy" id="68180"/>
    <lineage>
        <taxon>Bacteria</taxon>
        <taxon>Bacillati</taxon>
        <taxon>Actinomycetota</taxon>
        <taxon>Actinomycetes</taxon>
        <taxon>Kitasatosporales</taxon>
        <taxon>Streptomycetaceae</taxon>
        <taxon>Streptomyces</taxon>
    </lineage>
</organism>
<feature type="transmembrane region" description="Helical" evidence="5">
    <location>
        <begin position="101"/>
        <end position="122"/>
    </location>
</feature>
<feature type="domain" description="Phage shock protein PspC N-terminal" evidence="7">
    <location>
        <begin position="14"/>
        <end position="69"/>
    </location>
</feature>
<sequence>MTTATPHTDDRPLRKLYRSAEGRMLGGVARGLAGHLGVPVSWVRIVFLALLLAQGMGAVLYAVFWFVVPLGVGGVDAPRPAPVETYPDGRRRLFARKPDRGQVFALIALVIGAAIFVDNLHLGRANAYIWPLLLVGAGVALVWRQADNARRAHWMEVSRRKRVLPLARGAAGVVLAGVGVTGIVVLQGSAEHLGTVLQASLAVLVGIALLAGPSVVRMTQDLSAERTMRIRAQERAEVAAHVHDSVLHTLTLIQRNAEDPREVARLARAQERELRAWLYRPEGRGKDEAEEPTTLADAVKAAAAEVEDHHGVPIEVVVVGDCPLDERLAAQMQAAREAMVNAAKYGGEGGAVQVYAEVEGRTVFVSVRDRGPGFDVDAVPDDRMGVRESIIGRMQRNGGTARLRSVPGGGTEVELEMERAS</sequence>
<feature type="transmembrane region" description="Helical" evidence="5">
    <location>
        <begin position="196"/>
        <end position="216"/>
    </location>
</feature>
<keyword evidence="3" id="KW-0902">Two-component regulatory system</keyword>
<comment type="caution">
    <text evidence="8">The sequence shown here is derived from an EMBL/GenBank/DDBJ whole genome shotgun (WGS) entry which is preliminary data.</text>
</comment>
<keyword evidence="1" id="KW-0808">Transferase</keyword>
<dbReference type="GO" id="GO:0005524">
    <property type="term" value="F:ATP binding"/>
    <property type="evidence" value="ECO:0007669"/>
    <property type="project" value="UniProtKB-KW"/>
</dbReference>